<evidence type="ECO:0000313" key="2">
    <source>
        <dbReference type="Proteomes" id="UP000483820"/>
    </source>
</evidence>
<reference evidence="1 2" key="1">
    <citation type="submission" date="2019-12" db="EMBL/GenBank/DDBJ databases">
        <title>Chromosome-level assembly of the Caenorhabditis remanei genome.</title>
        <authorList>
            <person name="Teterina A.A."/>
            <person name="Willis J.H."/>
            <person name="Phillips P.C."/>
        </authorList>
    </citation>
    <scope>NUCLEOTIDE SEQUENCE [LARGE SCALE GENOMIC DNA]</scope>
    <source>
        <strain evidence="1 2">PX506</strain>
        <tissue evidence="1">Whole organism</tissue>
    </source>
</reference>
<dbReference type="AlphaFoldDB" id="A0A6A5GLI3"/>
<dbReference type="Pfam" id="PF05075">
    <property type="entry name" value="DUF684"/>
    <property type="match status" value="1"/>
</dbReference>
<protein>
    <submittedName>
        <fullName evidence="1">Uncharacterized protein</fullName>
    </submittedName>
</protein>
<dbReference type="PANTHER" id="PTHR31464">
    <property type="entry name" value="PROTEIN CBG01266"/>
    <property type="match status" value="1"/>
</dbReference>
<dbReference type="GeneID" id="78777319"/>
<dbReference type="KEGG" id="crq:GCK72_021708"/>
<dbReference type="RefSeq" id="XP_053583359.1">
    <property type="nucleotide sequence ID" value="XM_053734446.1"/>
</dbReference>
<accession>A0A6A5GLI3</accession>
<dbReference type="EMBL" id="WUAV01000005">
    <property type="protein sequence ID" value="KAF1755139.1"/>
    <property type="molecule type" value="Genomic_DNA"/>
</dbReference>
<dbReference type="CTD" id="78777319"/>
<dbReference type="InterPro" id="IPR007767">
    <property type="entry name" value="DUF684"/>
</dbReference>
<gene>
    <name evidence="1" type="ORF">GCK72_021708</name>
</gene>
<dbReference type="PANTHER" id="PTHR31464:SF3">
    <property type="entry name" value="AAA DOMAIN-CONTAINING PROTEIN-RELATED"/>
    <property type="match status" value="1"/>
</dbReference>
<proteinExistence type="predicted"/>
<sequence length="423" mass="47673">MENMSNSTNQVSKLTLEENYAAGSEALDTLIEITSAFIVVGQFAFPEVEAALGAVVAVGGVVKALTSVISPDDDPVIKKLGELETKIDTLADKMNAKFADLKAFMTEIKFDEDISQPTFKLMDYLKDCLEHPAAKGVENFLESYKTHKPLDLLKTIMGEMEKDTTNPLKMAMSADILKTSTTFEKWQKLISGVLGQFLFLEAYANGLQDSKDTYDSDRMREKSKALLGKIDQWKQDYIKENAYWSGLKTYIGQFQDDTSSLSNTDRADKLKDLLDTCLTTDALYLTISVTSPRVNDFGIHNVVEDQLIESYERGNCNIFIYRSLKANISMTEENYQQTHDDVKACMEGRLVARHGFLDYPKELFDNPIRNCGMIAMIMIQRDPETRSCNCPGHQWGPGWWETCKIGETRFDGPYDFRVIAGLL</sequence>
<evidence type="ECO:0000313" key="1">
    <source>
        <dbReference type="EMBL" id="KAF1755139.1"/>
    </source>
</evidence>
<comment type="caution">
    <text evidence="1">The sequence shown here is derived from an EMBL/GenBank/DDBJ whole genome shotgun (WGS) entry which is preliminary data.</text>
</comment>
<name>A0A6A5GLI3_CAERE</name>
<organism evidence="1 2">
    <name type="scientific">Caenorhabditis remanei</name>
    <name type="common">Caenorhabditis vulgaris</name>
    <dbReference type="NCBI Taxonomy" id="31234"/>
    <lineage>
        <taxon>Eukaryota</taxon>
        <taxon>Metazoa</taxon>
        <taxon>Ecdysozoa</taxon>
        <taxon>Nematoda</taxon>
        <taxon>Chromadorea</taxon>
        <taxon>Rhabditida</taxon>
        <taxon>Rhabditina</taxon>
        <taxon>Rhabditomorpha</taxon>
        <taxon>Rhabditoidea</taxon>
        <taxon>Rhabditidae</taxon>
        <taxon>Peloderinae</taxon>
        <taxon>Caenorhabditis</taxon>
    </lineage>
</organism>
<dbReference type="Proteomes" id="UP000483820">
    <property type="component" value="Chromosome V"/>
</dbReference>